<gene>
    <name evidence="1" type="ORF">BDR25DRAFT_317700</name>
</gene>
<dbReference type="Proteomes" id="UP000799755">
    <property type="component" value="Unassembled WGS sequence"/>
</dbReference>
<evidence type="ECO:0000313" key="1">
    <source>
        <dbReference type="EMBL" id="KAF2466298.1"/>
    </source>
</evidence>
<proteinExistence type="predicted"/>
<dbReference type="EMBL" id="MU003525">
    <property type="protein sequence ID" value="KAF2466298.1"/>
    <property type="molecule type" value="Genomic_DNA"/>
</dbReference>
<reference evidence="1" key="1">
    <citation type="journal article" date="2020" name="Stud. Mycol.">
        <title>101 Dothideomycetes genomes: a test case for predicting lifestyles and emergence of pathogens.</title>
        <authorList>
            <person name="Haridas S."/>
            <person name="Albert R."/>
            <person name="Binder M."/>
            <person name="Bloem J."/>
            <person name="Labutti K."/>
            <person name="Salamov A."/>
            <person name="Andreopoulos B."/>
            <person name="Baker S."/>
            <person name="Barry K."/>
            <person name="Bills G."/>
            <person name="Bluhm B."/>
            <person name="Cannon C."/>
            <person name="Castanera R."/>
            <person name="Culley D."/>
            <person name="Daum C."/>
            <person name="Ezra D."/>
            <person name="Gonzalez J."/>
            <person name="Henrissat B."/>
            <person name="Kuo A."/>
            <person name="Liang C."/>
            <person name="Lipzen A."/>
            <person name="Lutzoni F."/>
            <person name="Magnuson J."/>
            <person name="Mondo S."/>
            <person name="Nolan M."/>
            <person name="Ohm R."/>
            <person name="Pangilinan J."/>
            <person name="Park H.-J."/>
            <person name="Ramirez L."/>
            <person name="Alfaro M."/>
            <person name="Sun H."/>
            <person name="Tritt A."/>
            <person name="Yoshinaga Y."/>
            <person name="Zwiers L.-H."/>
            <person name="Turgeon B."/>
            <person name="Goodwin S."/>
            <person name="Spatafora J."/>
            <person name="Crous P."/>
            <person name="Grigoriev I."/>
        </authorList>
    </citation>
    <scope>NUCLEOTIDE SEQUENCE</scope>
    <source>
        <strain evidence="1">ATCC 200398</strain>
    </source>
</reference>
<protein>
    <submittedName>
        <fullName evidence="1">Uncharacterized protein</fullName>
    </submittedName>
</protein>
<name>A0ACB6QI78_9PLEO</name>
<keyword evidence="2" id="KW-1185">Reference proteome</keyword>
<sequence length="859" mass="94458">MSASMNMRKANMDNSFWIEVAYSTAICDFLCHAMQTLFSITPTPPPDLSRPRLRQLASWIRDDLDPIIAREGPDKLHPDDVLTLHEVFQALLHSQAITALDLRATRIHKAVQEVAGKATRWPGRLADDCDRIIAVWEVKFGRLDYLYPFMYGRGGRLEGIASADEFSKMALIKRWANTCPERIMPKTSRRHGSLGFTAGAWWLNPLFAHHAGIIDLESTEGGICFDKHGAYAVLLKDTGEIDAPSQDQLTYRCPRDDKGRYRLTSVDFRSRNPVRILRSHSLNSVWGPKAGLRYEGLFRVVGWIVRTIQPRDVIGLENKVGDIVFEVKFEREDPVPMDEVLKHPTSTETDDYAEYKRLRRAHRERHHHQQKAPPVATHIDPQRIDTNVPAPPPPINAPVAVGFGSSNIHTRASSKGSVRRTPSRQTLLKDAAPILPGQHKNNGNGDPPGLPAKPPDEESVRSIGAKGALGARSISPALLQKNHSVHSDSHPSLLKQSSSLKSGYTNQNHLSDIREIAPWIDYELHPSHPPSIKSRPPSIRKETDRISPNATRVISSQAQSSISTSIGRGSPSPTVDAEKRKRSHERSGIKFAIPSLAKKQSLRSVRAVPRSLNPLAKLFDGGAEGIDPERGYCSEEDCLTYPRREARMGEGRQRASSSSATVHPLSPIPVRPLSPMSLLISRRRDAIVYPHGFAAAGTIRSSQESATSSFVEDPFIDAPRQRENGVSSFNNVQILGSSEAQLIITNIPQERKHRPSIPAALKDFITLSPAATPVSVAAAISTPLSGHASSSASASASKIDGGSSPASEAERALRNAIGGKIMGPSERRILFKDPFKEIKRSGGKGWRDSVEKLAPESFG</sequence>
<evidence type="ECO:0000313" key="2">
    <source>
        <dbReference type="Proteomes" id="UP000799755"/>
    </source>
</evidence>
<comment type="caution">
    <text evidence="1">The sequence shown here is derived from an EMBL/GenBank/DDBJ whole genome shotgun (WGS) entry which is preliminary data.</text>
</comment>
<accession>A0ACB6QI78</accession>
<organism evidence="1 2">
    <name type="scientific">Lindgomyces ingoldianus</name>
    <dbReference type="NCBI Taxonomy" id="673940"/>
    <lineage>
        <taxon>Eukaryota</taxon>
        <taxon>Fungi</taxon>
        <taxon>Dikarya</taxon>
        <taxon>Ascomycota</taxon>
        <taxon>Pezizomycotina</taxon>
        <taxon>Dothideomycetes</taxon>
        <taxon>Pleosporomycetidae</taxon>
        <taxon>Pleosporales</taxon>
        <taxon>Lindgomycetaceae</taxon>
        <taxon>Lindgomyces</taxon>
    </lineage>
</organism>